<keyword evidence="3" id="KW-0175">Coiled coil</keyword>
<organism evidence="5 6">
    <name type="scientific">Methylomonas rapida</name>
    <dbReference type="NCBI Taxonomy" id="2963939"/>
    <lineage>
        <taxon>Bacteria</taxon>
        <taxon>Pseudomonadati</taxon>
        <taxon>Pseudomonadota</taxon>
        <taxon>Gammaproteobacteria</taxon>
        <taxon>Methylococcales</taxon>
        <taxon>Methylococcaceae</taxon>
        <taxon>Methylomonas</taxon>
    </lineage>
</organism>
<dbReference type="CDD" id="cd01949">
    <property type="entry name" value="GGDEF"/>
    <property type="match status" value="1"/>
</dbReference>
<accession>A0ABY7GKV4</accession>
<sequence length="505" mass="56559">MGLSKFKDGGPQYWKEKYFKLLDSQEQFEKEQKVTQDLLGKAIVRLSQVTKGFDTSLDPYLARIREVLKADLKNQQLQKELQAFSDAMMSMDVAPSNADASLLFAFLQKFYPDRKDELKSVQTQYEQGQMLDSQSLFLSLAQLLDQTVTAEDEFAAQQALRDCKVIGLGMLGILENVDLPDAFAEDAEQLKLRLLSGQAVGAVFDDASKLLLEVKEHIKAEKQEMADFLSTLTEALTDLGLKASGVNAAHEDAQKKRDNLDRDVAAQMADLQSKSANATQLEPLKQLIGMRLQSISQQIQQHNLKDQGEREKNQRELKALMQRIKEMERETVELKSRLDAAQQKATYDSLTGLPNRQALDDRLAEEIARAKRYGKPLSIAVWDIDFFKNINDTFGHKSGDKALIIIAKLLSKFCRETDFVARFGGEEFVTLLPETEAKNALLVVDKLRAIVERSGFKANGENVSITLSCGLTQYVEGDTNESLFVRADGALYQAKQGGRNQCVLV</sequence>
<dbReference type="PROSITE" id="PS50887">
    <property type="entry name" value="GGDEF"/>
    <property type="match status" value="1"/>
</dbReference>
<proteinExistence type="predicted"/>
<dbReference type="InterPro" id="IPR029787">
    <property type="entry name" value="Nucleotide_cyclase"/>
</dbReference>
<evidence type="ECO:0000313" key="6">
    <source>
        <dbReference type="Proteomes" id="UP001162780"/>
    </source>
</evidence>
<evidence type="ECO:0000259" key="4">
    <source>
        <dbReference type="PROSITE" id="PS50887"/>
    </source>
</evidence>
<reference evidence="5" key="1">
    <citation type="submission" date="2022-11" db="EMBL/GenBank/DDBJ databases">
        <title>Methylomonas rapida sp. nov., Carotenoid-Producing Obligate Methanotrophs with High Growth Characteristics and Biotechnological Potential.</title>
        <authorList>
            <person name="Tikhonova E.N."/>
            <person name="Suleimanov R.Z."/>
            <person name="Miroshnikov K."/>
            <person name="Oshkin I.Y."/>
            <person name="Belova S.E."/>
            <person name="Danilova O.V."/>
            <person name="Ashikhmin A."/>
            <person name="Konopkin A."/>
            <person name="But S.Y."/>
            <person name="Khmelenina V.N."/>
            <person name="Kuznetsov N."/>
            <person name="Pimenov N.V."/>
            <person name="Dedysh S.N."/>
        </authorList>
    </citation>
    <scope>NUCLEOTIDE SEQUENCE</scope>
    <source>
        <strain evidence="5">MP1</strain>
    </source>
</reference>
<dbReference type="InterPro" id="IPR048516">
    <property type="entry name" value="DGCcoil"/>
</dbReference>
<dbReference type="EC" id="2.7.7.65" evidence="1"/>
<dbReference type="GO" id="GO:0052621">
    <property type="term" value="F:diguanylate cyclase activity"/>
    <property type="evidence" value="ECO:0007669"/>
    <property type="project" value="UniProtKB-EC"/>
</dbReference>
<evidence type="ECO:0000256" key="2">
    <source>
        <dbReference type="ARBA" id="ARBA00034247"/>
    </source>
</evidence>
<keyword evidence="5" id="KW-0548">Nucleotidyltransferase</keyword>
<evidence type="ECO:0000313" key="5">
    <source>
        <dbReference type="EMBL" id="WAR45124.1"/>
    </source>
</evidence>
<dbReference type="NCBIfam" id="TIGR00254">
    <property type="entry name" value="GGDEF"/>
    <property type="match status" value="1"/>
</dbReference>
<dbReference type="InterPro" id="IPR000160">
    <property type="entry name" value="GGDEF_dom"/>
</dbReference>
<dbReference type="InterPro" id="IPR050469">
    <property type="entry name" value="Diguanylate_Cyclase"/>
</dbReference>
<dbReference type="PANTHER" id="PTHR45138">
    <property type="entry name" value="REGULATORY COMPONENTS OF SENSORY TRANSDUCTION SYSTEM"/>
    <property type="match status" value="1"/>
</dbReference>
<dbReference type="SMART" id="SM00267">
    <property type="entry name" value="GGDEF"/>
    <property type="match status" value="1"/>
</dbReference>
<name>A0ABY7GKV4_9GAMM</name>
<dbReference type="PANTHER" id="PTHR45138:SF9">
    <property type="entry name" value="DIGUANYLATE CYCLASE DGCM-RELATED"/>
    <property type="match status" value="1"/>
</dbReference>
<dbReference type="InterPro" id="IPR043128">
    <property type="entry name" value="Rev_trsase/Diguanyl_cyclase"/>
</dbReference>
<protein>
    <recommendedName>
        <fullName evidence="1">diguanylate cyclase</fullName>
        <ecNumber evidence="1">2.7.7.65</ecNumber>
    </recommendedName>
</protein>
<comment type="catalytic activity">
    <reaction evidence="2">
        <text>2 GTP = 3',3'-c-di-GMP + 2 diphosphate</text>
        <dbReference type="Rhea" id="RHEA:24898"/>
        <dbReference type="ChEBI" id="CHEBI:33019"/>
        <dbReference type="ChEBI" id="CHEBI:37565"/>
        <dbReference type="ChEBI" id="CHEBI:58805"/>
        <dbReference type="EC" id="2.7.7.65"/>
    </reaction>
</comment>
<feature type="domain" description="GGDEF" evidence="4">
    <location>
        <begin position="375"/>
        <end position="505"/>
    </location>
</feature>
<dbReference type="Pfam" id="PF00990">
    <property type="entry name" value="GGDEF"/>
    <property type="match status" value="1"/>
</dbReference>
<feature type="coiled-coil region" evidence="3">
    <location>
        <begin position="310"/>
        <end position="344"/>
    </location>
</feature>
<gene>
    <name evidence="5" type="ORF">NM686_001035</name>
</gene>
<dbReference type="SUPFAM" id="SSF55073">
    <property type="entry name" value="Nucleotide cyclase"/>
    <property type="match status" value="1"/>
</dbReference>
<keyword evidence="5" id="KW-0808">Transferase</keyword>
<dbReference type="Pfam" id="PF20975">
    <property type="entry name" value="DGCcoil"/>
    <property type="match status" value="1"/>
</dbReference>
<keyword evidence="6" id="KW-1185">Reference proteome</keyword>
<evidence type="ECO:0000256" key="3">
    <source>
        <dbReference type="SAM" id="Coils"/>
    </source>
</evidence>
<dbReference type="Gene3D" id="3.30.70.270">
    <property type="match status" value="1"/>
</dbReference>
<dbReference type="EMBL" id="CP113517">
    <property type="protein sequence ID" value="WAR45124.1"/>
    <property type="molecule type" value="Genomic_DNA"/>
</dbReference>
<evidence type="ECO:0000256" key="1">
    <source>
        <dbReference type="ARBA" id="ARBA00012528"/>
    </source>
</evidence>
<dbReference type="Proteomes" id="UP001162780">
    <property type="component" value="Chromosome"/>
</dbReference>
<dbReference type="RefSeq" id="WP_255190091.1">
    <property type="nucleotide sequence ID" value="NZ_CP113517.1"/>
</dbReference>